<dbReference type="PANTHER" id="PTHR45661">
    <property type="entry name" value="SURFACE ANTIGEN"/>
    <property type="match status" value="1"/>
</dbReference>
<sequence length="917" mass="104939">MQSLFQLVIHGKSFPIPSNFYHFSSVDPSIIKSLLTNHYYEIQSDVDESSFESFVNWWVNQEAPNLCPENIQNFDKLTKEFNWMIDPIQSYISMMSDSENEDNNEDKFKIVINDFSFALNVNDKTACLIECNSQNDVVFVPRSFEYDSQEFIITNIGKCAFRDLRYIKNVQFAEDSEIREIGSFAFANSSLESIVIPSHVKVINKGAFFGCRKLKKFELPRDSELEKMGKQVFFDSAVETMNIPSSFIDFNGGFCKKTPYLKNLSISLFNMGLSYLDNKFVIGQSDLGENFAVLLFARRDLVKAIIPSFINQIAPFAFDECKQLKSVIFADDSELQVIDQNAFNNTLIESISIPSHVKKIGKHAFSNCKKLVKVSFTDDSELEIIDKEAFSSTAIEEIIIPPHVKAIGEYAFTYCNQLKKVLFDCNSELEFIGDYSFSSSAIEDIVIPPHVKVVAKDAFSYCNQLKKVDFSMNSEIQIIGTYAFFKSSIETLIIPSSIVELQKRWCSKTKGLFNITIEPKEVQNIVLFDNALMLGKSNVNEDVYDVLICARRDIERAVIPPFVKKIASHAFNNCKKLQTVIFAENSQLLDIDEYAFAKSSIRDISIPSQVTYIGEYSFSNCNQLINIEIPKDSQLRFIDDSAFCGCPFRHFFIPSFVDRIGENAFSECSNLEDLYITEDSNLNYIDMKAFYRTAIKKISLPQKVSFIGKNAFSICDNLQYIELPENSEYRTITNQQFNCSSIESIKIPANVEKIDEGWCKNASNLKYFFINPNNRYLANYQNDFILGKSNPESDVFDIIIFARRDIEYCLIPHFIRQIGPFALYKCFLLKKVEFAENSELEFIGNRAFSKTSLEKIYFPSTLRVIDENAFAQSENLESIAFPDNSELQSIDKYAFDGVPIKRIIIPPELKNLLQLNF</sequence>
<gene>
    <name evidence="1" type="ORF">M9Y10_021400</name>
</gene>
<dbReference type="SUPFAM" id="SSF52058">
    <property type="entry name" value="L domain-like"/>
    <property type="match status" value="3"/>
</dbReference>
<proteinExistence type="predicted"/>
<dbReference type="PANTHER" id="PTHR45661:SF3">
    <property type="entry name" value="IG-LIKE DOMAIN-CONTAINING PROTEIN"/>
    <property type="match status" value="1"/>
</dbReference>
<reference evidence="1 2" key="1">
    <citation type="submission" date="2024-04" db="EMBL/GenBank/DDBJ databases">
        <title>Tritrichomonas musculus Genome.</title>
        <authorList>
            <person name="Alves-Ferreira E."/>
            <person name="Grigg M."/>
            <person name="Lorenzi H."/>
            <person name="Galac M."/>
        </authorList>
    </citation>
    <scope>NUCLEOTIDE SEQUENCE [LARGE SCALE GENOMIC DNA]</scope>
    <source>
        <strain evidence="1 2">EAF2021</strain>
    </source>
</reference>
<name>A0ABR2HDX9_9EUKA</name>
<dbReference type="InterPro" id="IPR026906">
    <property type="entry name" value="LRR_5"/>
</dbReference>
<dbReference type="Pfam" id="PF13306">
    <property type="entry name" value="LRR_5"/>
    <property type="match status" value="6"/>
</dbReference>
<organism evidence="1 2">
    <name type="scientific">Tritrichomonas musculus</name>
    <dbReference type="NCBI Taxonomy" id="1915356"/>
    <lineage>
        <taxon>Eukaryota</taxon>
        <taxon>Metamonada</taxon>
        <taxon>Parabasalia</taxon>
        <taxon>Tritrichomonadida</taxon>
        <taxon>Tritrichomonadidae</taxon>
        <taxon>Tritrichomonas</taxon>
    </lineage>
</organism>
<evidence type="ECO:0000313" key="2">
    <source>
        <dbReference type="Proteomes" id="UP001470230"/>
    </source>
</evidence>
<protein>
    <recommendedName>
        <fullName evidence="3">Surface antigen BspA-like</fullName>
    </recommendedName>
</protein>
<evidence type="ECO:0000313" key="1">
    <source>
        <dbReference type="EMBL" id="KAK8845216.1"/>
    </source>
</evidence>
<dbReference type="InterPro" id="IPR032675">
    <property type="entry name" value="LRR_dom_sf"/>
</dbReference>
<dbReference type="Proteomes" id="UP001470230">
    <property type="component" value="Unassembled WGS sequence"/>
</dbReference>
<dbReference type="InterPro" id="IPR053139">
    <property type="entry name" value="Surface_bspA-like"/>
</dbReference>
<keyword evidence="2" id="KW-1185">Reference proteome</keyword>
<evidence type="ECO:0008006" key="3">
    <source>
        <dbReference type="Google" id="ProtNLM"/>
    </source>
</evidence>
<accession>A0ABR2HDX9</accession>
<comment type="caution">
    <text evidence="1">The sequence shown here is derived from an EMBL/GenBank/DDBJ whole genome shotgun (WGS) entry which is preliminary data.</text>
</comment>
<dbReference type="EMBL" id="JAPFFF010000031">
    <property type="protein sequence ID" value="KAK8845216.1"/>
    <property type="molecule type" value="Genomic_DNA"/>
</dbReference>
<dbReference type="Gene3D" id="3.80.10.10">
    <property type="entry name" value="Ribonuclease Inhibitor"/>
    <property type="match status" value="6"/>
</dbReference>